<accession>A0A1H9RAN1</accession>
<dbReference type="EMBL" id="FOGL01000008">
    <property type="protein sequence ID" value="SER69981.1"/>
    <property type="molecule type" value="Genomic_DNA"/>
</dbReference>
<dbReference type="Pfam" id="PF11148">
    <property type="entry name" value="DUF2922"/>
    <property type="match status" value="1"/>
</dbReference>
<dbReference type="InterPro" id="IPR021321">
    <property type="entry name" value="DUF2922"/>
</dbReference>
<sequence length="70" mass="7635">MKTIELKFENEEGKTVTVSLDEPVEPVDPQVVNAAMDAIIAENAFFSTGGDLIGKKSARVVERNVTEIEL</sequence>
<dbReference type="STRING" id="531814.SAMN04487944_10899"/>
<evidence type="ECO:0000313" key="2">
    <source>
        <dbReference type="Proteomes" id="UP000199687"/>
    </source>
</evidence>
<protein>
    <recommendedName>
        <fullName evidence="3">DUF2922 domain-containing protein</fullName>
    </recommendedName>
</protein>
<keyword evidence="2" id="KW-1185">Reference proteome</keyword>
<dbReference type="AlphaFoldDB" id="A0A1H9RAN1"/>
<evidence type="ECO:0000313" key="1">
    <source>
        <dbReference type="EMBL" id="SER69981.1"/>
    </source>
</evidence>
<evidence type="ECO:0008006" key="3">
    <source>
        <dbReference type="Google" id="ProtNLM"/>
    </source>
</evidence>
<dbReference type="Proteomes" id="UP000199687">
    <property type="component" value="Unassembled WGS sequence"/>
</dbReference>
<dbReference type="OrthoDB" id="2454247at2"/>
<organism evidence="1 2">
    <name type="scientific">Gracilibacillus ureilyticus</name>
    <dbReference type="NCBI Taxonomy" id="531814"/>
    <lineage>
        <taxon>Bacteria</taxon>
        <taxon>Bacillati</taxon>
        <taxon>Bacillota</taxon>
        <taxon>Bacilli</taxon>
        <taxon>Bacillales</taxon>
        <taxon>Bacillaceae</taxon>
        <taxon>Gracilibacillus</taxon>
    </lineage>
</organism>
<reference evidence="1 2" key="1">
    <citation type="submission" date="2016-10" db="EMBL/GenBank/DDBJ databases">
        <authorList>
            <person name="de Groot N.N."/>
        </authorList>
    </citation>
    <scope>NUCLEOTIDE SEQUENCE [LARGE SCALE GENOMIC DNA]</scope>
    <source>
        <strain evidence="1 2">CGMCC 1.7727</strain>
    </source>
</reference>
<proteinExistence type="predicted"/>
<name>A0A1H9RAN1_9BACI</name>
<dbReference type="RefSeq" id="WP_089740644.1">
    <property type="nucleotide sequence ID" value="NZ_FOGL01000008.1"/>
</dbReference>
<gene>
    <name evidence="1" type="ORF">SAMN04487944_10899</name>
</gene>